<dbReference type="SUPFAM" id="SSF100950">
    <property type="entry name" value="NagB/RpiA/CoA transferase-like"/>
    <property type="match status" value="1"/>
</dbReference>
<dbReference type="AlphaFoldDB" id="A0A836HHB8"/>
<dbReference type="InterPro" id="IPR006148">
    <property type="entry name" value="Glc/Gal-6P_isomerase"/>
</dbReference>
<dbReference type="KEGG" id="lenr:94171270"/>
<gene>
    <name evidence="4" type="ORF">CUR178_04046</name>
</gene>
<keyword evidence="5" id="KW-1185">Reference proteome</keyword>
<comment type="catalytic activity">
    <reaction evidence="2">
        <text>6-phospho-D-glucono-1,5-lactone + H2O = 6-phospho-D-gluconate + H(+)</text>
        <dbReference type="Rhea" id="RHEA:12556"/>
        <dbReference type="ChEBI" id="CHEBI:15377"/>
        <dbReference type="ChEBI" id="CHEBI:15378"/>
        <dbReference type="ChEBI" id="CHEBI:57955"/>
        <dbReference type="ChEBI" id="CHEBI:58759"/>
        <dbReference type="EC" id="3.1.1.31"/>
    </reaction>
</comment>
<dbReference type="Gene3D" id="3.40.50.1360">
    <property type="match status" value="1"/>
</dbReference>
<accession>A0A836HHB8</accession>
<dbReference type="PANTHER" id="PTHR11054">
    <property type="entry name" value="6-PHOSPHOGLUCONOLACTONASE"/>
    <property type="match status" value="1"/>
</dbReference>
<keyword evidence="2" id="KW-0378">Hydrolase</keyword>
<evidence type="ECO:0000259" key="3">
    <source>
        <dbReference type="Pfam" id="PF01182"/>
    </source>
</evidence>
<evidence type="ECO:0000313" key="5">
    <source>
        <dbReference type="Proteomes" id="UP000674179"/>
    </source>
</evidence>
<name>A0A836HHB8_LEIEN</name>
<dbReference type="InterPro" id="IPR037171">
    <property type="entry name" value="NagB/RpiA_transferase-like"/>
</dbReference>
<evidence type="ECO:0000256" key="2">
    <source>
        <dbReference type="RuleBase" id="RU365095"/>
    </source>
</evidence>
<dbReference type="PANTHER" id="PTHR11054:SF0">
    <property type="entry name" value="6-PHOSPHOGLUCONOLACTONASE"/>
    <property type="match status" value="1"/>
</dbReference>
<sequence>MTSFAPTVKVCEDIAQMSSIAREIILAAIHARVDKSTPVVVALSGGSTPRKLYEDLHEKDLALLQQHTVLFILGDERLLAADDEQSNYFMAAEALLRDVPSTDVIPVDPTAALDTSKDEARGLTGAWAVAEDYETKLLNRLPCRKIEGTGKRVPVVDIVLLGFGSDGHTASIFPHSVAATDADHVVSVSFPSPTMSPKVWRVTLSKTVIEHARHVIVLACGKDKNWVVRGVLAQTPPDPEPVARFLRDCRGSVTMLLDHGSGDGVTA</sequence>
<dbReference type="GO" id="GO:0006098">
    <property type="term" value="P:pentose-phosphate shunt"/>
    <property type="evidence" value="ECO:0007669"/>
    <property type="project" value="UniProtKB-UniPathway"/>
</dbReference>
<dbReference type="GO" id="GO:0005975">
    <property type="term" value="P:carbohydrate metabolic process"/>
    <property type="evidence" value="ECO:0007669"/>
    <property type="project" value="UniProtKB-UniRule"/>
</dbReference>
<dbReference type="InterPro" id="IPR039104">
    <property type="entry name" value="6PGL"/>
</dbReference>
<dbReference type="GO" id="GO:0017057">
    <property type="term" value="F:6-phosphogluconolactonase activity"/>
    <property type="evidence" value="ECO:0007669"/>
    <property type="project" value="UniProtKB-UniRule"/>
</dbReference>
<dbReference type="FunFam" id="3.40.50.1360:FF:000027">
    <property type="entry name" value="6-phosphogluconolactonase"/>
    <property type="match status" value="1"/>
</dbReference>
<evidence type="ECO:0000256" key="1">
    <source>
        <dbReference type="ARBA" id="ARBA00010662"/>
    </source>
</evidence>
<dbReference type="UniPathway" id="UPA00115">
    <property type="reaction ID" value="UER00409"/>
</dbReference>
<dbReference type="NCBIfam" id="TIGR01198">
    <property type="entry name" value="pgl"/>
    <property type="match status" value="1"/>
</dbReference>
<protein>
    <recommendedName>
        <fullName evidence="2">6-phosphogluconolactonase</fullName>
        <shortName evidence="2">6PGL</shortName>
        <ecNumber evidence="2">3.1.1.31</ecNumber>
    </recommendedName>
</protein>
<comment type="pathway">
    <text evidence="2">Carbohydrate degradation; pentose phosphate pathway; D-ribulose 5-phosphate from D-glucose 6-phosphate (oxidative stage): step 2/3.</text>
</comment>
<evidence type="ECO:0000313" key="4">
    <source>
        <dbReference type="EMBL" id="KAG5476860.1"/>
    </source>
</evidence>
<comment type="function">
    <text evidence="2">Hydrolysis of 6-phosphogluconolactone to 6-phosphogluconate.</text>
</comment>
<organism evidence="4 5">
    <name type="scientific">Leishmania enriettii</name>
    <dbReference type="NCBI Taxonomy" id="5663"/>
    <lineage>
        <taxon>Eukaryota</taxon>
        <taxon>Discoba</taxon>
        <taxon>Euglenozoa</taxon>
        <taxon>Kinetoplastea</taxon>
        <taxon>Metakinetoplastina</taxon>
        <taxon>Trypanosomatida</taxon>
        <taxon>Trypanosomatidae</taxon>
        <taxon>Leishmaniinae</taxon>
        <taxon>Leishmania</taxon>
    </lineage>
</organism>
<feature type="domain" description="Glucosamine/galactosamine-6-phosphate isomerase" evidence="3">
    <location>
        <begin position="15"/>
        <end position="247"/>
    </location>
</feature>
<reference evidence="4 5" key="1">
    <citation type="submission" date="2021-02" db="EMBL/GenBank/DDBJ databases">
        <title>Leishmania (Mundinia) enrietti genome sequencing and assembly.</title>
        <authorList>
            <person name="Almutairi H."/>
            <person name="Gatherer D."/>
        </authorList>
    </citation>
    <scope>NUCLEOTIDE SEQUENCE [LARGE SCALE GENOMIC DNA]</scope>
    <source>
        <strain evidence="4">CUR178</strain>
    </source>
</reference>
<dbReference type="EC" id="3.1.1.31" evidence="2"/>
<comment type="similarity">
    <text evidence="1 2">Belongs to the glucosamine/galactosamine-6-phosphate isomerase family. 6-phosphogluconolactonase subfamily.</text>
</comment>
<dbReference type="GeneID" id="94171270"/>
<dbReference type="EMBL" id="JAFHKP010000026">
    <property type="protein sequence ID" value="KAG5476860.1"/>
    <property type="molecule type" value="Genomic_DNA"/>
</dbReference>
<dbReference type="Pfam" id="PF01182">
    <property type="entry name" value="Glucosamine_iso"/>
    <property type="match status" value="1"/>
</dbReference>
<proteinExistence type="inferred from homology"/>
<dbReference type="OrthoDB" id="432544at2759"/>
<dbReference type="Proteomes" id="UP000674179">
    <property type="component" value="Chromosome 26"/>
</dbReference>
<comment type="caution">
    <text evidence="4">The sequence shown here is derived from an EMBL/GenBank/DDBJ whole genome shotgun (WGS) entry which is preliminary data.</text>
</comment>
<dbReference type="RefSeq" id="XP_067692326.1">
    <property type="nucleotide sequence ID" value="XM_067835760.1"/>
</dbReference>
<dbReference type="InterPro" id="IPR005900">
    <property type="entry name" value="6-phosphogluconolactonase_DevB"/>
</dbReference>
<dbReference type="CDD" id="cd01400">
    <property type="entry name" value="6PGL"/>
    <property type="match status" value="1"/>
</dbReference>